<proteinExistence type="predicted"/>
<gene>
    <name evidence="2" type="ORF">Tci_001617</name>
</gene>
<sequence>MIGPTPNPVTPANLVTRNDDNPNNSPSLQDQILDHMASLKALIKHYNEKSETLMEPIRLTFGDEEDGDKLKAGGKGTEEEKDEDLQKPYKEFTLRRKCCKDPTEVSKIIRRANEMLPDFKERWIETMSYIQDVSKEILATKLQLQLPLCPPMIETPKKENLDRHCEYHGDKGHRTNDCYQLRRQLEATLEFGKLRQRENARGRQPVNNNGKGKVINMAKGLKTEQKWVFLGSVRSRVLNIQDEDEVVNISRACHWKEHEITVLTMPPSFIGPTRRHLYGSDRPIII</sequence>
<comment type="caution">
    <text evidence="2">The sequence shown here is derived from an EMBL/GenBank/DDBJ whole genome shotgun (WGS) entry which is preliminary data.</text>
</comment>
<reference evidence="2" key="1">
    <citation type="journal article" date="2019" name="Sci. Rep.">
        <title>Draft genome of Tanacetum cinerariifolium, the natural source of mosquito coil.</title>
        <authorList>
            <person name="Yamashiro T."/>
            <person name="Shiraishi A."/>
            <person name="Satake H."/>
            <person name="Nakayama K."/>
        </authorList>
    </citation>
    <scope>NUCLEOTIDE SEQUENCE</scope>
</reference>
<evidence type="ECO:0000256" key="1">
    <source>
        <dbReference type="SAM" id="MobiDB-lite"/>
    </source>
</evidence>
<protein>
    <submittedName>
        <fullName evidence="2">Reverse transcriptase domain-containing protein</fullName>
    </submittedName>
</protein>
<feature type="compositionally biased region" description="Polar residues" evidence="1">
    <location>
        <begin position="13"/>
        <end position="27"/>
    </location>
</feature>
<accession>A0A699GIJ1</accession>
<keyword evidence="2" id="KW-0808">Transferase</keyword>
<name>A0A699GIJ1_TANCI</name>
<organism evidence="2">
    <name type="scientific">Tanacetum cinerariifolium</name>
    <name type="common">Dalmatian daisy</name>
    <name type="synonym">Chrysanthemum cinerariifolium</name>
    <dbReference type="NCBI Taxonomy" id="118510"/>
    <lineage>
        <taxon>Eukaryota</taxon>
        <taxon>Viridiplantae</taxon>
        <taxon>Streptophyta</taxon>
        <taxon>Embryophyta</taxon>
        <taxon>Tracheophyta</taxon>
        <taxon>Spermatophyta</taxon>
        <taxon>Magnoliopsida</taxon>
        <taxon>eudicotyledons</taxon>
        <taxon>Gunneridae</taxon>
        <taxon>Pentapetalae</taxon>
        <taxon>asterids</taxon>
        <taxon>campanulids</taxon>
        <taxon>Asterales</taxon>
        <taxon>Asteraceae</taxon>
        <taxon>Asteroideae</taxon>
        <taxon>Anthemideae</taxon>
        <taxon>Anthemidinae</taxon>
        <taxon>Tanacetum</taxon>
    </lineage>
</organism>
<dbReference type="AlphaFoldDB" id="A0A699GIJ1"/>
<feature type="region of interest" description="Disordered" evidence="1">
    <location>
        <begin position="64"/>
        <end position="85"/>
    </location>
</feature>
<keyword evidence="2" id="KW-0548">Nucleotidyltransferase</keyword>
<evidence type="ECO:0000313" key="2">
    <source>
        <dbReference type="EMBL" id="GEU29639.1"/>
    </source>
</evidence>
<feature type="region of interest" description="Disordered" evidence="1">
    <location>
        <begin position="1"/>
        <end position="27"/>
    </location>
</feature>
<dbReference type="GO" id="GO:0003964">
    <property type="term" value="F:RNA-directed DNA polymerase activity"/>
    <property type="evidence" value="ECO:0007669"/>
    <property type="project" value="UniProtKB-KW"/>
</dbReference>
<dbReference type="EMBL" id="BKCJ010000087">
    <property type="protein sequence ID" value="GEU29639.1"/>
    <property type="molecule type" value="Genomic_DNA"/>
</dbReference>
<keyword evidence="2" id="KW-0695">RNA-directed DNA polymerase</keyword>